<keyword evidence="2" id="KW-1133">Transmembrane helix</keyword>
<sequence length="466" mass="47740">MTPSEGNPLPSRRALREKEGWITGAIDLPDTSEKPPGNAGVDPAGVRPQEASPLPTQPPATPGRSLGSPTTTQVAPPVPTTPTPPLTRRERREQDRLLATGAISITPEPIEGQPTPDPAAVSQGMPDTPASFSSAQETTPGWSPPPTGLAISSDTAPPVATPPVATPPVATPPVATPPVADPPVATPPVATPPVATPPVADPPVATPAVSALTPSTPSALTPNALQPEGATAQRSTSGSRVLTRRERREMEQRGESVSETVLNPVGPNSDPPSTVSPLPAVEDIPGRHPEPEQRVAAEADYGQSRGDGSSHSTVLPPVFGPTTTQGDTHTASARTVGVGLDATHALILPVAPTMDVTGPIGDTGEVLITGNIPLPRHVSEQALTGALEMEEDHSPYDQADGSSFTTPIRASDTVSLRTSQVDQPMIQKPRWGVASIVLGSSAAILGVSALGLLALALLTDIVDLPF</sequence>
<feature type="compositionally biased region" description="Polar residues" evidence="1">
    <location>
        <begin position="212"/>
        <end position="224"/>
    </location>
</feature>
<evidence type="ECO:0000313" key="3">
    <source>
        <dbReference type="EMBL" id="AVG23752.1"/>
    </source>
</evidence>
<feature type="compositionally biased region" description="Basic and acidic residues" evidence="1">
    <location>
        <begin position="243"/>
        <end position="256"/>
    </location>
</feature>
<dbReference type="KEGG" id="psai:C3B54_11772"/>
<keyword evidence="2" id="KW-0472">Membrane</keyword>
<proteinExistence type="predicted"/>
<evidence type="ECO:0000313" key="4">
    <source>
        <dbReference type="Proteomes" id="UP000243077"/>
    </source>
</evidence>
<organism evidence="3 4">
    <name type="scientific">Pontimonas salivibrio</name>
    <dbReference type="NCBI Taxonomy" id="1159327"/>
    <lineage>
        <taxon>Bacteria</taxon>
        <taxon>Bacillati</taxon>
        <taxon>Actinomycetota</taxon>
        <taxon>Actinomycetes</taxon>
        <taxon>Micrococcales</taxon>
        <taxon>Microbacteriaceae</taxon>
        <taxon>Pontimonas</taxon>
    </lineage>
</organism>
<accession>A0A2L2BQ62</accession>
<feature type="compositionally biased region" description="Pro residues" evidence="1">
    <location>
        <begin position="76"/>
        <end position="85"/>
    </location>
</feature>
<name>A0A2L2BQ62_9MICO</name>
<dbReference type="Proteomes" id="UP000243077">
    <property type="component" value="Chromosome"/>
</dbReference>
<keyword evidence="2" id="KW-0812">Transmembrane</keyword>
<evidence type="ECO:0000256" key="1">
    <source>
        <dbReference type="SAM" id="MobiDB-lite"/>
    </source>
</evidence>
<feature type="compositionally biased region" description="Basic and acidic residues" evidence="1">
    <location>
        <begin position="87"/>
        <end position="96"/>
    </location>
</feature>
<reference evidence="3 4" key="1">
    <citation type="submission" date="2018-02" db="EMBL/GenBank/DDBJ databases">
        <title>Complete genome of the streamlined marine actinobacterium Pontimonas salivibrio CL-TW6 adapted to coastal planktonic lifestype.</title>
        <authorList>
            <person name="Cho B.C."/>
            <person name="Hardies S.C."/>
            <person name="Jang G.I."/>
            <person name="Hwang C.Y."/>
        </authorList>
    </citation>
    <scope>NUCLEOTIDE SEQUENCE [LARGE SCALE GENOMIC DNA]</scope>
    <source>
        <strain evidence="3 4">CL-TW6</strain>
    </source>
</reference>
<feature type="region of interest" description="Disordered" evidence="1">
    <location>
        <begin position="1"/>
        <end position="288"/>
    </location>
</feature>
<gene>
    <name evidence="3" type="ORF">C3B54_11772</name>
</gene>
<evidence type="ECO:0000256" key="2">
    <source>
        <dbReference type="SAM" id="Phobius"/>
    </source>
</evidence>
<feature type="transmembrane region" description="Helical" evidence="2">
    <location>
        <begin position="431"/>
        <end position="458"/>
    </location>
</feature>
<dbReference type="AlphaFoldDB" id="A0A2L2BQ62"/>
<protein>
    <submittedName>
        <fullName evidence="3">Uncharacterized protein</fullName>
    </submittedName>
</protein>
<feature type="compositionally biased region" description="Pro residues" evidence="1">
    <location>
        <begin position="159"/>
        <end position="205"/>
    </location>
</feature>
<feature type="compositionally biased region" description="Polar residues" evidence="1">
    <location>
        <begin position="130"/>
        <end position="141"/>
    </location>
</feature>
<keyword evidence="4" id="KW-1185">Reference proteome</keyword>
<dbReference type="EMBL" id="CP026923">
    <property type="protein sequence ID" value="AVG23752.1"/>
    <property type="molecule type" value="Genomic_DNA"/>
</dbReference>